<sequence>MENRIETLRNQHHLTQQDLADRLEVSRQTVSSLENGRYNPSLGLAFKLSHVFNLPIERIFIDESADSKLL</sequence>
<protein>
    <submittedName>
        <fullName evidence="3 4">Transcriptional regulator</fullName>
    </submittedName>
</protein>
<gene>
    <name evidence="4" type="ORF">E6L36_01740</name>
    <name evidence="3" type="ORF">H0N82_10910</name>
</gene>
<dbReference type="SMART" id="SM00530">
    <property type="entry name" value="HTH_XRE"/>
    <property type="match status" value="1"/>
</dbReference>
<dbReference type="Pfam" id="PF01381">
    <property type="entry name" value="HTH_3"/>
    <property type="match status" value="1"/>
</dbReference>
<comment type="caution">
    <text evidence="3">The sequence shown here is derived from an EMBL/GenBank/DDBJ whole genome shotgun (WGS) entry which is preliminary data.</text>
</comment>
<dbReference type="PROSITE" id="PS50943">
    <property type="entry name" value="HTH_CROC1"/>
    <property type="match status" value="1"/>
</dbReference>
<organism evidence="3 6">
    <name type="scientific">Lacticaseibacillus rhamnosus</name>
    <name type="common">Lactobacillus rhamnosus</name>
    <dbReference type="NCBI Taxonomy" id="47715"/>
    <lineage>
        <taxon>Bacteria</taxon>
        <taxon>Bacillati</taxon>
        <taxon>Bacillota</taxon>
        <taxon>Bacilli</taxon>
        <taxon>Lactobacillales</taxon>
        <taxon>Lactobacillaceae</taxon>
        <taxon>Lacticaseibacillus</taxon>
    </lineage>
</organism>
<dbReference type="AlphaFoldDB" id="A0A508YIX1"/>
<name>A0A508YIX1_LACRH</name>
<evidence type="ECO:0000313" key="3">
    <source>
        <dbReference type="EMBL" id="NZA05584.1"/>
    </source>
</evidence>
<dbReference type="PANTHER" id="PTHR46558:SF4">
    <property type="entry name" value="DNA-BIDING PHAGE PROTEIN"/>
    <property type="match status" value="1"/>
</dbReference>
<evidence type="ECO:0000256" key="1">
    <source>
        <dbReference type="ARBA" id="ARBA00023125"/>
    </source>
</evidence>
<keyword evidence="1" id="KW-0238">DNA-binding</keyword>
<reference evidence="3 6" key="2">
    <citation type="submission" date="2020-07" db="EMBL/GenBank/DDBJ databases">
        <title>Organ Donor 1.</title>
        <authorList>
            <person name="Marsh A.J."/>
            <person name="Azcarate-Peril M.A."/>
        </authorList>
    </citation>
    <scope>NUCLEOTIDE SEQUENCE [LARGE SCALE GENOMIC DNA]</scope>
    <source>
        <strain evidence="3 6">AMC0712</strain>
    </source>
</reference>
<dbReference type="Proteomes" id="UP000552935">
    <property type="component" value="Unassembled WGS sequence"/>
</dbReference>
<dbReference type="Proteomes" id="UP000307517">
    <property type="component" value="Unassembled WGS sequence"/>
</dbReference>
<dbReference type="EMBL" id="JACCKI010000009">
    <property type="protein sequence ID" value="NZA05584.1"/>
    <property type="molecule type" value="Genomic_DNA"/>
</dbReference>
<dbReference type="RefSeq" id="WP_005690999.1">
    <property type="nucleotide sequence ID" value="NZ_CABFNI010000001.1"/>
</dbReference>
<proteinExistence type="predicted"/>
<dbReference type="PANTHER" id="PTHR46558">
    <property type="entry name" value="TRACRIPTIONAL REGULATORY PROTEIN-RELATED-RELATED"/>
    <property type="match status" value="1"/>
</dbReference>
<dbReference type="InterPro" id="IPR010982">
    <property type="entry name" value="Lambda_DNA-bd_dom_sf"/>
</dbReference>
<dbReference type="Gene3D" id="1.10.260.40">
    <property type="entry name" value="lambda repressor-like DNA-binding domains"/>
    <property type="match status" value="1"/>
</dbReference>
<accession>A0A508YIX1</accession>
<dbReference type="SUPFAM" id="SSF47413">
    <property type="entry name" value="lambda repressor-like DNA-binding domains"/>
    <property type="match status" value="1"/>
</dbReference>
<evidence type="ECO:0000313" key="5">
    <source>
        <dbReference type="Proteomes" id="UP000307517"/>
    </source>
</evidence>
<reference evidence="4 5" key="1">
    <citation type="submission" date="2019-04" db="EMBL/GenBank/DDBJ databases">
        <title>Genome Announcement to Ensure Probiotic Safety of Lactobacillus rhamnosus UBLR-58.</title>
        <authorList>
            <person name="Sulthana A."/>
            <person name="Lakshmi S.G."/>
            <person name="Madempudi R.S."/>
        </authorList>
    </citation>
    <scope>NUCLEOTIDE SEQUENCE [LARGE SCALE GENOMIC DNA]</scope>
    <source>
        <strain evidence="4 5">UBLR-58</strain>
    </source>
</reference>
<dbReference type="EMBL" id="SSHM01000001">
    <property type="protein sequence ID" value="THC79242.1"/>
    <property type="molecule type" value="Genomic_DNA"/>
</dbReference>
<dbReference type="GO" id="GO:0003677">
    <property type="term" value="F:DNA binding"/>
    <property type="evidence" value="ECO:0007669"/>
    <property type="project" value="UniProtKB-KW"/>
</dbReference>
<evidence type="ECO:0000313" key="6">
    <source>
        <dbReference type="Proteomes" id="UP000552935"/>
    </source>
</evidence>
<feature type="domain" description="HTH cro/C1-type" evidence="2">
    <location>
        <begin position="5"/>
        <end position="59"/>
    </location>
</feature>
<dbReference type="CDD" id="cd00093">
    <property type="entry name" value="HTH_XRE"/>
    <property type="match status" value="1"/>
</dbReference>
<dbReference type="InterPro" id="IPR001387">
    <property type="entry name" value="Cro/C1-type_HTH"/>
</dbReference>
<evidence type="ECO:0000313" key="4">
    <source>
        <dbReference type="EMBL" id="THC79242.1"/>
    </source>
</evidence>
<evidence type="ECO:0000259" key="2">
    <source>
        <dbReference type="PROSITE" id="PS50943"/>
    </source>
</evidence>